<name>A0A1W0WLP0_HYPEX</name>
<proteinExistence type="predicted"/>
<gene>
    <name evidence="2" type="ORF">BV898_09745</name>
</gene>
<feature type="compositionally biased region" description="Low complexity" evidence="1">
    <location>
        <begin position="18"/>
        <end position="36"/>
    </location>
</feature>
<organism evidence="2 3">
    <name type="scientific">Hypsibius exemplaris</name>
    <name type="common">Freshwater tardigrade</name>
    <dbReference type="NCBI Taxonomy" id="2072580"/>
    <lineage>
        <taxon>Eukaryota</taxon>
        <taxon>Metazoa</taxon>
        <taxon>Ecdysozoa</taxon>
        <taxon>Tardigrada</taxon>
        <taxon>Eutardigrada</taxon>
        <taxon>Parachela</taxon>
        <taxon>Hypsibioidea</taxon>
        <taxon>Hypsibiidae</taxon>
        <taxon>Hypsibius</taxon>
    </lineage>
</organism>
<dbReference type="Proteomes" id="UP000192578">
    <property type="component" value="Unassembled WGS sequence"/>
</dbReference>
<dbReference type="AlphaFoldDB" id="A0A1W0WLP0"/>
<protein>
    <submittedName>
        <fullName evidence="2">Uncharacterized protein</fullName>
    </submittedName>
</protein>
<sequence length="127" mass="13808">MDLISSTPSSEKDETAQAESSSNSSVSSSAAESAAVPALHSEESSLEVQPLRLSLDPLPILNPYSYSDSSEGDVILVRGPTDYPYLRDDLEYPDSRGGCYELTKRQFAGIIYYIRVLFGGSSRDSMD</sequence>
<dbReference type="EMBL" id="MTYJ01000078">
    <property type="protein sequence ID" value="OQV16109.1"/>
    <property type="molecule type" value="Genomic_DNA"/>
</dbReference>
<reference evidence="3" key="1">
    <citation type="submission" date="2017-01" db="EMBL/GenBank/DDBJ databases">
        <title>Comparative genomics of anhydrobiosis in the tardigrade Hypsibius dujardini.</title>
        <authorList>
            <person name="Yoshida Y."/>
            <person name="Koutsovoulos G."/>
            <person name="Laetsch D."/>
            <person name="Stevens L."/>
            <person name="Kumar S."/>
            <person name="Horikawa D."/>
            <person name="Ishino K."/>
            <person name="Komine S."/>
            <person name="Tomita M."/>
            <person name="Blaxter M."/>
            <person name="Arakawa K."/>
        </authorList>
    </citation>
    <scope>NUCLEOTIDE SEQUENCE [LARGE SCALE GENOMIC DNA]</scope>
    <source>
        <strain evidence="3">Z151</strain>
    </source>
</reference>
<feature type="region of interest" description="Disordered" evidence="1">
    <location>
        <begin position="1"/>
        <end position="45"/>
    </location>
</feature>
<keyword evidence="3" id="KW-1185">Reference proteome</keyword>
<evidence type="ECO:0000256" key="1">
    <source>
        <dbReference type="SAM" id="MobiDB-lite"/>
    </source>
</evidence>
<evidence type="ECO:0000313" key="3">
    <source>
        <dbReference type="Proteomes" id="UP000192578"/>
    </source>
</evidence>
<accession>A0A1W0WLP0</accession>
<evidence type="ECO:0000313" key="2">
    <source>
        <dbReference type="EMBL" id="OQV16109.1"/>
    </source>
</evidence>
<comment type="caution">
    <text evidence="2">The sequence shown here is derived from an EMBL/GenBank/DDBJ whole genome shotgun (WGS) entry which is preliminary data.</text>
</comment>